<evidence type="ECO:0000256" key="14">
    <source>
        <dbReference type="ARBA" id="ARBA00049255"/>
    </source>
</evidence>
<dbReference type="InterPro" id="IPR005121">
    <property type="entry name" value="Fdx_antiC-bd"/>
</dbReference>
<dbReference type="GO" id="GO:0000287">
    <property type="term" value="F:magnesium ion binding"/>
    <property type="evidence" value="ECO:0007669"/>
    <property type="project" value="UniProtKB-UniRule"/>
</dbReference>
<evidence type="ECO:0000256" key="3">
    <source>
        <dbReference type="ARBA" id="ARBA00011209"/>
    </source>
</evidence>
<reference evidence="20" key="1">
    <citation type="submission" date="2020-08" db="EMBL/GenBank/DDBJ databases">
        <title>Genome public.</title>
        <authorList>
            <person name="Liu C."/>
            <person name="Sun Q."/>
        </authorList>
    </citation>
    <scope>NUCLEOTIDE SEQUENCE</scope>
    <source>
        <strain evidence="20">NSJ-32</strain>
    </source>
</reference>
<evidence type="ECO:0000256" key="2">
    <source>
        <dbReference type="ARBA" id="ARBA00008653"/>
    </source>
</evidence>
<dbReference type="SUPFAM" id="SSF46955">
    <property type="entry name" value="Putative DNA-binding domain"/>
    <property type="match status" value="1"/>
</dbReference>
<evidence type="ECO:0000256" key="15">
    <source>
        <dbReference type="HAMAP-Rule" id="MF_00283"/>
    </source>
</evidence>
<dbReference type="Proteomes" id="UP000657006">
    <property type="component" value="Unassembled WGS sequence"/>
</dbReference>
<evidence type="ECO:0000256" key="1">
    <source>
        <dbReference type="ARBA" id="ARBA00004496"/>
    </source>
</evidence>
<dbReference type="PROSITE" id="PS51447">
    <property type="entry name" value="FDX_ACB"/>
    <property type="match status" value="1"/>
</dbReference>
<dbReference type="CDD" id="cd02796">
    <property type="entry name" value="tRNA_bind_bactPheRS"/>
    <property type="match status" value="1"/>
</dbReference>
<comment type="catalytic activity">
    <reaction evidence="14 15">
        <text>tRNA(Phe) + L-phenylalanine + ATP = L-phenylalanyl-tRNA(Phe) + AMP + diphosphate + H(+)</text>
        <dbReference type="Rhea" id="RHEA:19413"/>
        <dbReference type="Rhea" id="RHEA-COMP:9668"/>
        <dbReference type="Rhea" id="RHEA-COMP:9699"/>
        <dbReference type="ChEBI" id="CHEBI:15378"/>
        <dbReference type="ChEBI" id="CHEBI:30616"/>
        <dbReference type="ChEBI" id="CHEBI:33019"/>
        <dbReference type="ChEBI" id="CHEBI:58095"/>
        <dbReference type="ChEBI" id="CHEBI:78442"/>
        <dbReference type="ChEBI" id="CHEBI:78531"/>
        <dbReference type="ChEBI" id="CHEBI:456215"/>
        <dbReference type="EC" id="6.1.1.20"/>
    </reaction>
</comment>
<dbReference type="PANTHER" id="PTHR10947">
    <property type="entry name" value="PHENYLALANYL-TRNA SYNTHETASE BETA CHAIN AND LEUCINE-RICH REPEAT-CONTAINING PROTEIN 47"/>
    <property type="match status" value="1"/>
</dbReference>
<dbReference type="GO" id="GO:0140096">
    <property type="term" value="F:catalytic activity, acting on a protein"/>
    <property type="evidence" value="ECO:0007669"/>
    <property type="project" value="UniProtKB-ARBA"/>
</dbReference>
<dbReference type="Pfam" id="PF01588">
    <property type="entry name" value="tRNA_bind"/>
    <property type="match status" value="1"/>
</dbReference>
<dbReference type="SMART" id="SM00874">
    <property type="entry name" value="B5"/>
    <property type="match status" value="1"/>
</dbReference>
<feature type="binding site" evidence="15">
    <location>
        <position position="462"/>
    </location>
    <ligand>
        <name>Mg(2+)</name>
        <dbReference type="ChEBI" id="CHEBI:18420"/>
        <note>shared with alpha subunit</note>
    </ligand>
</feature>
<dbReference type="InterPro" id="IPR004532">
    <property type="entry name" value="Phe-tRNA-ligase_IIc_bsu_bact"/>
</dbReference>
<dbReference type="SMART" id="SM00896">
    <property type="entry name" value="FDX-ACB"/>
    <property type="match status" value="1"/>
</dbReference>
<dbReference type="Gene3D" id="3.30.930.10">
    <property type="entry name" value="Bira Bifunctional Protein, Domain 2"/>
    <property type="match status" value="1"/>
</dbReference>
<dbReference type="Pfam" id="PF03147">
    <property type="entry name" value="FDX-ACB"/>
    <property type="match status" value="1"/>
</dbReference>
<keyword evidence="21" id="KW-1185">Reference proteome</keyword>
<dbReference type="Pfam" id="PF03483">
    <property type="entry name" value="B3_4"/>
    <property type="match status" value="1"/>
</dbReference>
<dbReference type="Gene3D" id="2.40.50.140">
    <property type="entry name" value="Nucleic acid-binding proteins"/>
    <property type="match status" value="1"/>
</dbReference>
<evidence type="ECO:0000256" key="11">
    <source>
        <dbReference type="ARBA" id="ARBA00022884"/>
    </source>
</evidence>
<evidence type="ECO:0000259" key="19">
    <source>
        <dbReference type="PROSITE" id="PS51483"/>
    </source>
</evidence>
<dbReference type="EC" id="6.1.1.20" evidence="15"/>
<dbReference type="GO" id="GO:0005524">
    <property type="term" value="F:ATP binding"/>
    <property type="evidence" value="ECO:0007669"/>
    <property type="project" value="UniProtKB-UniRule"/>
</dbReference>
<comment type="subcellular location">
    <subcellularLocation>
        <location evidence="1 15">Cytoplasm</location>
    </subcellularLocation>
</comment>
<dbReference type="Gene3D" id="3.30.70.380">
    <property type="entry name" value="Ferrodoxin-fold anticodon-binding domain"/>
    <property type="match status" value="1"/>
</dbReference>
<dbReference type="EMBL" id="JACRSQ010000006">
    <property type="protein sequence ID" value="MBC8543060.1"/>
    <property type="molecule type" value="Genomic_DNA"/>
</dbReference>
<dbReference type="SUPFAM" id="SSF50249">
    <property type="entry name" value="Nucleic acid-binding proteins"/>
    <property type="match status" value="1"/>
</dbReference>
<dbReference type="GO" id="GO:0009328">
    <property type="term" value="C:phenylalanine-tRNA ligase complex"/>
    <property type="evidence" value="ECO:0007669"/>
    <property type="project" value="TreeGrafter"/>
</dbReference>
<evidence type="ECO:0000256" key="8">
    <source>
        <dbReference type="ARBA" id="ARBA00022741"/>
    </source>
</evidence>
<accession>A0A926DTL5</accession>
<feature type="binding site" evidence="15">
    <location>
        <position position="465"/>
    </location>
    <ligand>
        <name>Mg(2+)</name>
        <dbReference type="ChEBI" id="CHEBI:18420"/>
        <note>shared with alpha subunit</note>
    </ligand>
</feature>
<dbReference type="PANTHER" id="PTHR10947:SF0">
    <property type="entry name" value="PHENYLALANINE--TRNA LIGASE BETA SUBUNIT"/>
    <property type="match status" value="1"/>
</dbReference>
<keyword evidence="7 15" id="KW-0479">Metal-binding</keyword>
<evidence type="ECO:0000256" key="12">
    <source>
        <dbReference type="ARBA" id="ARBA00022917"/>
    </source>
</evidence>
<dbReference type="RefSeq" id="WP_177716482.1">
    <property type="nucleotide sequence ID" value="NZ_JACRSQ010000006.1"/>
</dbReference>
<keyword evidence="8 15" id="KW-0547">Nucleotide-binding</keyword>
<name>A0A926DTL5_9FIRM</name>
<dbReference type="GO" id="GO:0000049">
    <property type="term" value="F:tRNA binding"/>
    <property type="evidence" value="ECO:0007669"/>
    <property type="project" value="UniProtKB-UniRule"/>
</dbReference>
<keyword evidence="9 15" id="KW-0067">ATP-binding</keyword>
<feature type="domain" description="B5" evidence="19">
    <location>
        <begin position="401"/>
        <end position="478"/>
    </location>
</feature>
<dbReference type="InterPro" id="IPR002547">
    <property type="entry name" value="tRNA-bd_dom"/>
</dbReference>
<dbReference type="AlphaFoldDB" id="A0A926DTL5"/>
<evidence type="ECO:0000313" key="21">
    <source>
        <dbReference type="Proteomes" id="UP000657006"/>
    </source>
</evidence>
<dbReference type="InterPro" id="IPR041616">
    <property type="entry name" value="PheRS_beta_core"/>
</dbReference>
<dbReference type="GO" id="GO:0016740">
    <property type="term" value="F:transferase activity"/>
    <property type="evidence" value="ECO:0007669"/>
    <property type="project" value="UniProtKB-ARBA"/>
</dbReference>
<comment type="caution">
    <text evidence="20">The sequence shown here is derived from an EMBL/GenBank/DDBJ whole genome shotgun (WGS) entry which is preliminary data.</text>
</comment>
<evidence type="ECO:0000313" key="20">
    <source>
        <dbReference type="EMBL" id="MBC8543060.1"/>
    </source>
</evidence>
<feature type="binding site" evidence="15">
    <location>
        <position position="456"/>
    </location>
    <ligand>
        <name>Mg(2+)</name>
        <dbReference type="ChEBI" id="CHEBI:18420"/>
        <note>shared with alpha subunit</note>
    </ligand>
</feature>
<evidence type="ECO:0000256" key="7">
    <source>
        <dbReference type="ARBA" id="ARBA00022723"/>
    </source>
</evidence>
<keyword evidence="11 16" id="KW-0694">RNA-binding</keyword>
<evidence type="ECO:0000256" key="9">
    <source>
        <dbReference type="ARBA" id="ARBA00022840"/>
    </source>
</evidence>
<keyword evidence="10 15" id="KW-0460">Magnesium</keyword>
<organism evidence="20 21">
    <name type="scientific">Bianquea renquensis</name>
    <dbReference type="NCBI Taxonomy" id="2763661"/>
    <lineage>
        <taxon>Bacteria</taxon>
        <taxon>Bacillati</taxon>
        <taxon>Bacillota</taxon>
        <taxon>Clostridia</taxon>
        <taxon>Eubacteriales</taxon>
        <taxon>Bianqueaceae</taxon>
        <taxon>Bianquea</taxon>
    </lineage>
</organism>
<dbReference type="GO" id="GO:0004826">
    <property type="term" value="F:phenylalanine-tRNA ligase activity"/>
    <property type="evidence" value="ECO:0007669"/>
    <property type="project" value="UniProtKB-UniRule"/>
</dbReference>
<dbReference type="Gene3D" id="3.30.56.10">
    <property type="match status" value="2"/>
</dbReference>
<dbReference type="InterPro" id="IPR005147">
    <property type="entry name" value="tRNA_synthase_B5-dom"/>
</dbReference>
<feature type="domain" description="FDX-ACB" evidence="18">
    <location>
        <begin position="700"/>
        <end position="791"/>
    </location>
</feature>
<dbReference type="InterPro" id="IPR012340">
    <property type="entry name" value="NA-bd_OB-fold"/>
</dbReference>
<gene>
    <name evidence="15" type="primary">pheT</name>
    <name evidence="20" type="ORF">H8730_05835</name>
</gene>
<sequence>MKLSINWIRDFVNLDGIEIDTLIQKFTLATAEVEEIQHVGRDIQNVVVGKIVSMEKHPNSKKLHLLKVDGGDAIYDVVCGAPNVAVGIKVPFAKEGGQVGGMKIERRPVAGYESCGMCCSEKEIGISDDHSGLMILPEDSPVGTDIKKLYEIEDTIFEVDNKSLTNRPDLWGHYGIAREIAALAGRPLQEVQKVDTGAYESLPAVPIAAENQEHLLRYSAMAVENISVKISPVNMRIRLYRCGMRAINLLADLTNYIMLEMGQPMHAFDYQRVSQIEVGNFPQSIQFETLDGKVREVHPETLMIKSKGTPVAIAGIMGGYESEITEETTSFLLESANFDAVNVRKSSSYLGLRTDASMRYEKTLDPEMTIPAIQRYLSLLFSIDPGVRVISSLSDLYIRRYPKIQIEFDKAYVDRYTGIDISVGQIEDTLTRLGFGVERRGDAFTVQVPSWRATKDVSIKADIIEEITRIYGYDNFAIQTATCAVAPMAREPRKVLIDELKTLLALSYGSHEVHTYLWNDARKLKEIGLEAEGFVRLKNSVSPDIDLLRCDLTPALLCTVEKNRSYAPEFSIFEIGSVVAGIDKEGLAKEERRLSVVFYGRRTEEEALLMKAKGFVEGIASAFYNEKFSYYSMTEAPKPWMHPYNAFQISFGQTLLGLMGIVHPQVTDKIDKKASIIAVELNVDELSKIAKMLPQYREPSKFPSVTADLSYLIASEVPYSAFQSMVETLALPFLESYELVGIYQDPAWKKQKSVTIRFVFCSQERTLESEEVQALVNRLIEAGEKMGAQVKDN</sequence>
<dbReference type="InterPro" id="IPR020825">
    <property type="entry name" value="Phe-tRNA_synthase-like_B3/B4"/>
</dbReference>
<dbReference type="Pfam" id="PF17759">
    <property type="entry name" value="tRNA_synthFbeta"/>
    <property type="match status" value="1"/>
</dbReference>
<comment type="subunit">
    <text evidence="3 15">Tetramer of two alpha and two beta subunits.</text>
</comment>
<dbReference type="SMART" id="SM00873">
    <property type="entry name" value="B3_4"/>
    <property type="match status" value="1"/>
</dbReference>
<dbReference type="Pfam" id="PF03484">
    <property type="entry name" value="B5"/>
    <property type="match status" value="1"/>
</dbReference>
<dbReference type="GO" id="GO:0006432">
    <property type="term" value="P:phenylalanyl-tRNA aminoacylation"/>
    <property type="evidence" value="ECO:0007669"/>
    <property type="project" value="UniProtKB-UniRule"/>
</dbReference>
<protein>
    <recommendedName>
        <fullName evidence="15">Phenylalanine--tRNA ligase beta subunit</fullName>
        <ecNumber evidence="15">6.1.1.20</ecNumber>
    </recommendedName>
    <alternativeName>
        <fullName evidence="15">Phenylalanyl-tRNA synthetase beta subunit</fullName>
        <shortName evidence="15">PheRS</shortName>
    </alternativeName>
</protein>
<dbReference type="PROSITE" id="PS51483">
    <property type="entry name" value="B5"/>
    <property type="match status" value="1"/>
</dbReference>
<evidence type="ECO:0000256" key="4">
    <source>
        <dbReference type="ARBA" id="ARBA00022490"/>
    </source>
</evidence>
<dbReference type="InterPro" id="IPR045060">
    <property type="entry name" value="Phe-tRNA-ligase_IIc_bsu"/>
</dbReference>
<feature type="binding site" evidence="15">
    <location>
        <position position="466"/>
    </location>
    <ligand>
        <name>Mg(2+)</name>
        <dbReference type="ChEBI" id="CHEBI:18420"/>
        <note>shared with alpha subunit</note>
    </ligand>
</feature>
<keyword evidence="13 15" id="KW-0030">Aminoacyl-tRNA synthetase</keyword>
<dbReference type="InterPro" id="IPR009061">
    <property type="entry name" value="DNA-bd_dom_put_sf"/>
</dbReference>
<dbReference type="HAMAP" id="MF_00283">
    <property type="entry name" value="Phe_tRNA_synth_beta1"/>
    <property type="match status" value="1"/>
</dbReference>
<dbReference type="InterPro" id="IPR033714">
    <property type="entry name" value="tRNA_bind_bactPheRS"/>
</dbReference>
<comment type="similarity">
    <text evidence="2 15">Belongs to the phenylalanyl-tRNA synthetase beta subunit family. Type 1 subfamily.</text>
</comment>
<dbReference type="SUPFAM" id="SSF55681">
    <property type="entry name" value="Class II aaRS and biotin synthetases"/>
    <property type="match status" value="1"/>
</dbReference>
<keyword evidence="6 15" id="KW-0436">Ligase</keyword>
<dbReference type="NCBIfam" id="TIGR00472">
    <property type="entry name" value="pheT_bact"/>
    <property type="match status" value="1"/>
</dbReference>
<evidence type="ECO:0000259" key="18">
    <source>
        <dbReference type="PROSITE" id="PS51447"/>
    </source>
</evidence>
<evidence type="ECO:0000259" key="17">
    <source>
        <dbReference type="PROSITE" id="PS50886"/>
    </source>
</evidence>
<dbReference type="InterPro" id="IPR045864">
    <property type="entry name" value="aa-tRNA-synth_II/BPL/LPL"/>
</dbReference>
<evidence type="ECO:0000256" key="13">
    <source>
        <dbReference type="ARBA" id="ARBA00023146"/>
    </source>
</evidence>
<keyword evidence="4 15" id="KW-0963">Cytoplasm</keyword>
<keyword evidence="5 16" id="KW-0820">tRNA-binding</keyword>
<dbReference type="PROSITE" id="PS50886">
    <property type="entry name" value="TRBD"/>
    <property type="match status" value="1"/>
</dbReference>
<dbReference type="SUPFAM" id="SSF56037">
    <property type="entry name" value="PheT/TilS domain"/>
    <property type="match status" value="1"/>
</dbReference>
<dbReference type="InterPro" id="IPR005146">
    <property type="entry name" value="B3/B4_tRNA-bd"/>
</dbReference>
<comment type="cofactor">
    <cofactor evidence="15">
        <name>Mg(2+)</name>
        <dbReference type="ChEBI" id="CHEBI:18420"/>
    </cofactor>
    <text evidence="15">Binds 2 magnesium ions per tetramer.</text>
</comment>
<evidence type="ECO:0000256" key="16">
    <source>
        <dbReference type="PROSITE-ProRule" id="PRU00209"/>
    </source>
</evidence>
<evidence type="ECO:0000256" key="10">
    <source>
        <dbReference type="ARBA" id="ARBA00022842"/>
    </source>
</evidence>
<evidence type="ECO:0000256" key="5">
    <source>
        <dbReference type="ARBA" id="ARBA00022555"/>
    </source>
</evidence>
<dbReference type="SUPFAM" id="SSF54991">
    <property type="entry name" value="Anticodon-binding domain of PheRS"/>
    <property type="match status" value="1"/>
</dbReference>
<proteinExistence type="inferred from homology"/>
<dbReference type="InterPro" id="IPR036690">
    <property type="entry name" value="Fdx_antiC-bd_sf"/>
</dbReference>
<evidence type="ECO:0000256" key="6">
    <source>
        <dbReference type="ARBA" id="ARBA00022598"/>
    </source>
</evidence>
<keyword evidence="12 15" id="KW-0648">Protein biosynthesis</keyword>
<dbReference type="FunFam" id="2.40.50.140:FF:000045">
    <property type="entry name" value="Phenylalanine--tRNA ligase beta subunit"/>
    <property type="match status" value="1"/>
</dbReference>
<dbReference type="Gene3D" id="3.50.40.10">
    <property type="entry name" value="Phenylalanyl-trna Synthetase, Chain B, domain 3"/>
    <property type="match status" value="1"/>
</dbReference>
<feature type="domain" description="TRNA-binding" evidence="17">
    <location>
        <begin position="40"/>
        <end position="147"/>
    </location>
</feature>